<dbReference type="PROSITE" id="PS50097">
    <property type="entry name" value="BTB"/>
    <property type="match status" value="1"/>
</dbReference>
<protein>
    <recommendedName>
        <fullName evidence="1">BTB domain-containing protein</fullName>
    </recommendedName>
</protein>
<proteinExistence type="predicted"/>
<reference evidence="2 3" key="1">
    <citation type="submission" date="2015-04" db="EMBL/GenBank/DDBJ databases">
        <title>Complete genome sequence of Schizopora paradoxa KUC8140, a cosmopolitan wood degrader in East Asia.</title>
        <authorList>
            <consortium name="DOE Joint Genome Institute"/>
            <person name="Min B."/>
            <person name="Park H."/>
            <person name="Jang Y."/>
            <person name="Kim J.-J."/>
            <person name="Kim K.H."/>
            <person name="Pangilinan J."/>
            <person name="Lipzen A."/>
            <person name="Riley R."/>
            <person name="Grigoriev I.V."/>
            <person name="Spatafora J.W."/>
            <person name="Choi I.-G."/>
        </authorList>
    </citation>
    <scope>NUCLEOTIDE SEQUENCE [LARGE SCALE GENOMIC DNA]</scope>
    <source>
        <strain evidence="2 3">KUC8140</strain>
    </source>
</reference>
<feature type="domain" description="BTB" evidence="1">
    <location>
        <begin position="36"/>
        <end position="113"/>
    </location>
</feature>
<name>A0A0H2RBD6_9AGAM</name>
<dbReference type="OrthoDB" id="2799068at2759"/>
<organism evidence="2 3">
    <name type="scientific">Schizopora paradoxa</name>
    <dbReference type="NCBI Taxonomy" id="27342"/>
    <lineage>
        <taxon>Eukaryota</taxon>
        <taxon>Fungi</taxon>
        <taxon>Dikarya</taxon>
        <taxon>Basidiomycota</taxon>
        <taxon>Agaricomycotina</taxon>
        <taxon>Agaricomycetes</taxon>
        <taxon>Hymenochaetales</taxon>
        <taxon>Schizoporaceae</taxon>
        <taxon>Schizopora</taxon>
    </lineage>
</organism>
<evidence type="ECO:0000313" key="3">
    <source>
        <dbReference type="Proteomes" id="UP000053477"/>
    </source>
</evidence>
<dbReference type="SMART" id="SM00225">
    <property type="entry name" value="BTB"/>
    <property type="match status" value="1"/>
</dbReference>
<dbReference type="SUPFAM" id="SSF54695">
    <property type="entry name" value="POZ domain"/>
    <property type="match status" value="1"/>
</dbReference>
<gene>
    <name evidence="2" type="ORF">SCHPADRAFT_945786</name>
</gene>
<dbReference type="EMBL" id="KQ086179">
    <property type="protein sequence ID" value="KLO06823.1"/>
    <property type="molecule type" value="Genomic_DNA"/>
</dbReference>
<dbReference type="Proteomes" id="UP000053477">
    <property type="component" value="Unassembled WGS sequence"/>
</dbReference>
<dbReference type="InterPro" id="IPR011333">
    <property type="entry name" value="SKP1/BTB/POZ_sf"/>
</dbReference>
<evidence type="ECO:0000259" key="1">
    <source>
        <dbReference type="PROSITE" id="PS50097"/>
    </source>
</evidence>
<dbReference type="InterPro" id="IPR000210">
    <property type="entry name" value="BTB/POZ_dom"/>
</dbReference>
<evidence type="ECO:0000313" key="2">
    <source>
        <dbReference type="EMBL" id="KLO06823.1"/>
    </source>
</evidence>
<dbReference type="Gene3D" id="3.30.710.10">
    <property type="entry name" value="Potassium Channel Kv1.1, Chain A"/>
    <property type="match status" value="1"/>
</dbReference>
<keyword evidence="3" id="KW-1185">Reference proteome</keyword>
<dbReference type="InParanoid" id="A0A0H2RBD6"/>
<accession>A0A0H2RBD6</accession>
<sequence length="340" mass="38768">MTASGSNSSNPKPLVGESMEANRLQRPTPHESLWFDDGSIVLQTDVHLYRVHKSILAKYSSVFRDMLDMSSGGGRNGNSGGNADADSWDGLPLVRMAGDSDENVYHLLMTLYDRDYYDIHKRTTLPIIVSLLSMSTKYDIPTLRTHVINQLEKYFPVHVERAIEEEGTNEPLFEPGVSKDCDLQLLAVAQRCNVRRLLPMLYYKCAISKLRFILASSDNLEKDVLHKIIIGRERLVELSYDFGVLFLFPSEQCKSEICPQMRRGLIEIWTRTSDLGPRRFPIFMISKTFTSVMNDHLLKFACEICAQKSARAREEFKTKFWDELPKIFGLGTWAEILSDG</sequence>
<dbReference type="AlphaFoldDB" id="A0A0H2RBD6"/>